<keyword evidence="5" id="KW-0812">Transmembrane</keyword>
<keyword evidence="8" id="KW-0732">Signal</keyword>
<feature type="chain" id="PRO_5010728933" evidence="8">
    <location>
        <begin position="26"/>
        <end position="449"/>
    </location>
</feature>
<dbReference type="GO" id="GO:0009279">
    <property type="term" value="C:cell outer membrane"/>
    <property type="evidence" value="ECO:0007669"/>
    <property type="project" value="UniProtKB-SubCell"/>
</dbReference>
<evidence type="ECO:0000313" key="9">
    <source>
        <dbReference type="EMBL" id="SMD32639.1"/>
    </source>
</evidence>
<keyword evidence="7" id="KW-0998">Cell outer membrane</keyword>
<dbReference type="EMBL" id="FWYF01000001">
    <property type="protein sequence ID" value="SMD32639.1"/>
    <property type="molecule type" value="Genomic_DNA"/>
</dbReference>
<keyword evidence="3" id="KW-0813">Transport</keyword>
<feature type="signal peptide" evidence="8">
    <location>
        <begin position="1"/>
        <end position="25"/>
    </location>
</feature>
<accession>A0A1W2G7H7</accession>
<dbReference type="Pfam" id="PF02321">
    <property type="entry name" value="OEP"/>
    <property type="match status" value="1"/>
</dbReference>
<evidence type="ECO:0000256" key="6">
    <source>
        <dbReference type="ARBA" id="ARBA00023136"/>
    </source>
</evidence>
<dbReference type="PANTHER" id="PTHR30026:SF20">
    <property type="entry name" value="OUTER MEMBRANE PROTEIN TOLC"/>
    <property type="match status" value="1"/>
</dbReference>
<dbReference type="RefSeq" id="WP_084371292.1">
    <property type="nucleotide sequence ID" value="NZ_FWYF01000001.1"/>
</dbReference>
<dbReference type="Gene3D" id="1.20.1600.10">
    <property type="entry name" value="Outer membrane efflux proteins (OEP)"/>
    <property type="match status" value="1"/>
</dbReference>
<dbReference type="STRING" id="692418.SAMN04488029_0989"/>
<evidence type="ECO:0000256" key="8">
    <source>
        <dbReference type="SAM" id="SignalP"/>
    </source>
</evidence>
<organism evidence="9 10">
    <name type="scientific">Reichenbachiella faecimaris</name>
    <dbReference type="NCBI Taxonomy" id="692418"/>
    <lineage>
        <taxon>Bacteria</taxon>
        <taxon>Pseudomonadati</taxon>
        <taxon>Bacteroidota</taxon>
        <taxon>Cytophagia</taxon>
        <taxon>Cytophagales</taxon>
        <taxon>Reichenbachiellaceae</taxon>
        <taxon>Reichenbachiella</taxon>
    </lineage>
</organism>
<evidence type="ECO:0000256" key="5">
    <source>
        <dbReference type="ARBA" id="ARBA00022692"/>
    </source>
</evidence>
<gene>
    <name evidence="9" type="ORF">SAMN04488029_0989</name>
</gene>
<evidence type="ECO:0000256" key="3">
    <source>
        <dbReference type="ARBA" id="ARBA00022448"/>
    </source>
</evidence>
<dbReference type="GO" id="GO:1990281">
    <property type="term" value="C:efflux pump complex"/>
    <property type="evidence" value="ECO:0007669"/>
    <property type="project" value="TreeGrafter"/>
</dbReference>
<comment type="similarity">
    <text evidence="2">Belongs to the outer membrane factor (OMF) (TC 1.B.17) family.</text>
</comment>
<keyword evidence="6" id="KW-0472">Membrane</keyword>
<comment type="subcellular location">
    <subcellularLocation>
        <location evidence="1">Cell outer membrane</location>
    </subcellularLocation>
</comment>
<sequence length="449" mass="50054">MNNQIRKATLVWALLGLFVGNVLQAQDQLSLSQAIEMGLSNNFSIQIEKSKKEQAANLNTWGQAGMFPNISFNASPSVSYQDLETDNPFRFGGSQTSSDISPSVQANWVLFDGLNVRMTKGKLALLEEQSGGNAQIIIENTVQAIILAYYTVLLEERRTEVFSNTLNLSRDRYDYVKLKGDLGSAVTFDILRDKNAYLTDSSNYLTQVLNHKNAIRNLNLLLAQPIDKSYQFTDSLAVQETNFSLDELAAAMKSTNSNLRNQYVNLEILQKEIGIARSAIYPRLTFNLSGGNGWNHVELGTPIQTVDGPVSGINTSTLSLSANLTLSFTLYNGGKVKNQIKNARIQEQIGQLQIKDLELTLDNSLISTYDRYNLRQNLNSIAAVNLETADLNLDMGAERYRNGSINSFNYRDLQITYLQTALSYYQSIYNLIESKTELLRLSGGILSEN</sequence>
<dbReference type="GO" id="GO:0015562">
    <property type="term" value="F:efflux transmembrane transporter activity"/>
    <property type="evidence" value="ECO:0007669"/>
    <property type="project" value="InterPro"/>
</dbReference>
<dbReference type="GO" id="GO:0015288">
    <property type="term" value="F:porin activity"/>
    <property type="evidence" value="ECO:0007669"/>
    <property type="project" value="TreeGrafter"/>
</dbReference>
<evidence type="ECO:0000313" key="10">
    <source>
        <dbReference type="Proteomes" id="UP000192472"/>
    </source>
</evidence>
<dbReference type="InterPro" id="IPR003423">
    <property type="entry name" value="OMP_efflux"/>
</dbReference>
<dbReference type="SUPFAM" id="SSF56954">
    <property type="entry name" value="Outer membrane efflux proteins (OEP)"/>
    <property type="match status" value="1"/>
</dbReference>
<keyword evidence="4" id="KW-1134">Transmembrane beta strand</keyword>
<reference evidence="9 10" key="1">
    <citation type="submission" date="2017-04" db="EMBL/GenBank/DDBJ databases">
        <authorList>
            <person name="Afonso C.L."/>
            <person name="Miller P.J."/>
            <person name="Scott M.A."/>
            <person name="Spackman E."/>
            <person name="Goraichik I."/>
            <person name="Dimitrov K.M."/>
            <person name="Suarez D.L."/>
            <person name="Swayne D.E."/>
        </authorList>
    </citation>
    <scope>NUCLEOTIDE SEQUENCE [LARGE SCALE GENOMIC DNA]</scope>
    <source>
        <strain evidence="9 10">DSM 26133</strain>
    </source>
</reference>
<evidence type="ECO:0000256" key="4">
    <source>
        <dbReference type="ARBA" id="ARBA00022452"/>
    </source>
</evidence>
<proteinExistence type="inferred from homology"/>
<protein>
    <submittedName>
        <fullName evidence="9">Outer membrane protein TolC</fullName>
    </submittedName>
</protein>
<dbReference type="PANTHER" id="PTHR30026">
    <property type="entry name" value="OUTER MEMBRANE PROTEIN TOLC"/>
    <property type="match status" value="1"/>
</dbReference>
<name>A0A1W2G7H7_REIFA</name>
<evidence type="ECO:0000256" key="2">
    <source>
        <dbReference type="ARBA" id="ARBA00007613"/>
    </source>
</evidence>
<dbReference type="AlphaFoldDB" id="A0A1W2G7H7"/>
<keyword evidence="10" id="KW-1185">Reference proteome</keyword>
<dbReference type="InterPro" id="IPR051906">
    <property type="entry name" value="TolC-like"/>
</dbReference>
<evidence type="ECO:0000256" key="7">
    <source>
        <dbReference type="ARBA" id="ARBA00023237"/>
    </source>
</evidence>
<evidence type="ECO:0000256" key="1">
    <source>
        <dbReference type="ARBA" id="ARBA00004442"/>
    </source>
</evidence>
<dbReference type="Proteomes" id="UP000192472">
    <property type="component" value="Unassembled WGS sequence"/>
</dbReference>
<dbReference type="OrthoDB" id="9771205at2"/>